<proteinExistence type="predicted"/>
<evidence type="ECO:0000256" key="3">
    <source>
        <dbReference type="ARBA" id="ARBA00022679"/>
    </source>
</evidence>
<evidence type="ECO:0000313" key="12">
    <source>
        <dbReference type="Proteomes" id="UP001260980"/>
    </source>
</evidence>
<dbReference type="RefSeq" id="WP_315952524.1">
    <property type="nucleotide sequence ID" value="NZ_JAWCUD010000004.1"/>
</dbReference>
<keyword evidence="2" id="KW-0444">Lipid biosynthesis</keyword>
<keyword evidence="6" id="KW-0443">Lipid metabolism</keyword>
<comment type="caution">
    <text evidence="11">The sequence shown here is derived from an EMBL/GenBank/DDBJ whole genome shotgun (WGS) entry which is preliminary data.</text>
</comment>
<feature type="transmembrane region" description="Helical" evidence="10">
    <location>
        <begin position="82"/>
        <end position="101"/>
    </location>
</feature>
<keyword evidence="11" id="KW-0012">Acyltransferase</keyword>
<keyword evidence="7 10" id="KW-0472">Membrane</keyword>
<dbReference type="GO" id="GO:0016746">
    <property type="term" value="F:acyltransferase activity"/>
    <property type="evidence" value="ECO:0007669"/>
    <property type="project" value="UniProtKB-KW"/>
</dbReference>
<name>A0ABU3RDS2_9BACL</name>
<feature type="transmembrane region" description="Helical" evidence="10">
    <location>
        <begin position="113"/>
        <end position="138"/>
    </location>
</feature>
<evidence type="ECO:0000256" key="5">
    <source>
        <dbReference type="ARBA" id="ARBA00022989"/>
    </source>
</evidence>
<evidence type="ECO:0000256" key="6">
    <source>
        <dbReference type="ARBA" id="ARBA00023098"/>
    </source>
</evidence>
<keyword evidence="8" id="KW-0594">Phospholipid biosynthesis</keyword>
<reference evidence="11 12" key="1">
    <citation type="submission" date="2023-10" db="EMBL/GenBank/DDBJ databases">
        <title>Paenibacillus strain PFR10 Genome sequencing and assembly.</title>
        <authorList>
            <person name="Kim I."/>
        </authorList>
    </citation>
    <scope>NUCLEOTIDE SEQUENCE [LARGE SCALE GENOMIC DNA]</scope>
    <source>
        <strain evidence="11 12">PFR10</strain>
    </source>
</reference>
<dbReference type="Proteomes" id="UP001260980">
    <property type="component" value="Unassembled WGS sequence"/>
</dbReference>
<dbReference type="EC" id="2.3.1.275" evidence="11"/>
<dbReference type="PANTHER" id="PTHR30309">
    <property type="entry name" value="INNER MEMBRANE PROTEIN YGIH"/>
    <property type="match status" value="1"/>
</dbReference>
<protein>
    <submittedName>
        <fullName evidence="11">Glycerol-3-phosphate acyltransferase</fullName>
        <ecNumber evidence="11">2.3.1.275</ecNumber>
    </submittedName>
</protein>
<organism evidence="11 12">
    <name type="scientific">Paenibacillus violae</name>
    <dbReference type="NCBI Taxonomy" id="3077234"/>
    <lineage>
        <taxon>Bacteria</taxon>
        <taxon>Bacillati</taxon>
        <taxon>Bacillota</taxon>
        <taxon>Bacilli</taxon>
        <taxon>Bacillales</taxon>
        <taxon>Paenibacillaceae</taxon>
        <taxon>Paenibacillus</taxon>
    </lineage>
</organism>
<feature type="transmembrane region" description="Helical" evidence="10">
    <location>
        <begin position="50"/>
        <end position="70"/>
    </location>
</feature>
<dbReference type="InterPro" id="IPR003811">
    <property type="entry name" value="G3P_acylTferase_PlsY"/>
</dbReference>
<dbReference type="Pfam" id="PF02660">
    <property type="entry name" value="G3P_acyltransf"/>
    <property type="match status" value="1"/>
</dbReference>
<keyword evidence="12" id="KW-1185">Reference proteome</keyword>
<feature type="transmembrane region" description="Helical" evidence="10">
    <location>
        <begin position="150"/>
        <end position="170"/>
    </location>
</feature>
<evidence type="ECO:0000256" key="2">
    <source>
        <dbReference type="ARBA" id="ARBA00022516"/>
    </source>
</evidence>
<keyword evidence="3 11" id="KW-0808">Transferase</keyword>
<keyword evidence="5 10" id="KW-1133">Transmembrane helix</keyword>
<dbReference type="SMART" id="SM01207">
    <property type="entry name" value="G3P_acyltransf"/>
    <property type="match status" value="1"/>
</dbReference>
<evidence type="ECO:0000256" key="4">
    <source>
        <dbReference type="ARBA" id="ARBA00022692"/>
    </source>
</evidence>
<evidence type="ECO:0000256" key="7">
    <source>
        <dbReference type="ARBA" id="ARBA00023136"/>
    </source>
</evidence>
<accession>A0ABU3RDS2</accession>
<dbReference type="EMBL" id="JAWCUD010000004">
    <property type="protein sequence ID" value="MDU0202409.1"/>
    <property type="molecule type" value="Genomic_DNA"/>
</dbReference>
<evidence type="ECO:0000313" key="11">
    <source>
        <dbReference type="EMBL" id="MDU0202409.1"/>
    </source>
</evidence>
<keyword evidence="1" id="KW-1003">Cell membrane</keyword>
<gene>
    <name evidence="11" type="ORF">RQP52_14995</name>
</gene>
<dbReference type="PANTHER" id="PTHR30309:SF1">
    <property type="entry name" value="GLYCEROL-3-PHOSPHATE ACYLTRANSFERASE 1"/>
    <property type="match status" value="1"/>
</dbReference>
<keyword evidence="9" id="KW-1208">Phospholipid metabolism</keyword>
<evidence type="ECO:0000256" key="1">
    <source>
        <dbReference type="ARBA" id="ARBA00022475"/>
    </source>
</evidence>
<keyword evidence="4 10" id="KW-0812">Transmembrane</keyword>
<evidence type="ECO:0000256" key="8">
    <source>
        <dbReference type="ARBA" id="ARBA00023209"/>
    </source>
</evidence>
<sequence length="210" mass="22637">MTIVWIACAFLSGALMFSYWLGLLARHHLDHIGDGNPGALNLWRAAGYRIGLAGIILDFLKGYLVLVWLLGFSLDNTRVQGYALIPVALAPIVGHAFSPFLKGKGGKAIAVTFGVWSALTKFEASLALAVILAVSVAVTKLATRGKPTSSSADGLQVVIGMLLLGVYLYIGSYMESIMWVWLGNSVLIAYKHRKELAFYLAKKQPKPGGE</sequence>
<evidence type="ECO:0000256" key="9">
    <source>
        <dbReference type="ARBA" id="ARBA00023264"/>
    </source>
</evidence>
<evidence type="ECO:0000256" key="10">
    <source>
        <dbReference type="SAM" id="Phobius"/>
    </source>
</evidence>